<dbReference type="AlphaFoldDB" id="A0AA39UWQ8"/>
<reference evidence="2" key="1">
    <citation type="submission" date="2023-06" db="EMBL/GenBank/DDBJ databases">
        <authorList>
            <consortium name="Lawrence Berkeley National Laboratory"/>
            <person name="Ahrendt S."/>
            <person name="Sahu N."/>
            <person name="Indic B."/>
            <person name="Wong-Bajracharya J."/>
            <person name="Merenyi Z."/>
            <person name="Ke H.-M."/>
            <person name="Monk M."/>
            <person name="Kocsube S."/>
            <person name="Drula E."/>
            <person name="Lipzen A."/>
            <person name="Balint B."/>
            <person name="Henrissat B."/>
            <person name="Andreopoulos B."/>
            <person name="Martin F.M."/>
            <person name="Harder C.B."/>
            <person name="Rigling D."/>
            <person name="Ford K.L."/>
            <person name="Foster G.D."/>
            <person name="Pangilinan J."/>
            <person name="Papanicolaou A."/>
            <person name="Barry K."/>
            <person name="LaButti K."/>
            <person name="Viragh M."/>
            <person name="Koriabine M."/>
            <person name="Yan M."/>
            <person name="Riley R."/>
            <person name="Champramary S."/>
            <person name="Plett K.L."/>
            <person name="Tsai I.J."/>
            <person name="Slot J."/>
            <person name="Sipos G."/>
            <person name="Plett J."/>
            <person name="Nagy L.G."/>
            <person name="Grigoriev I.V."/>
        </authorList>
    </citation>
    <scope>NUCLEOTIDE SEQUENCE</scope>
    <source>
        <strain evidence="2">HWK02</strain>
    </source>
</reference>
<feature type="compositionally biased region" description="Basic and acidic residues" evidence="1">
    <location>
        <begin position="37"/>
        <end position="54"/>
    </location>
</feature>
<evidence type="ECO:0008006" key="4">
    <source>
        <dbReference type="Google" id="ProtNLM"/>
    </source>
</evidence>
<accession>A0AA39UWQ8</accession>
<keyword evidence="3" id="KW-1185">Reference proteome</keyword>
<feature type="region of interest" description="Disordered" evidence="1">
    <location>
        <begin position="98"/>
        <end position="135"/>
    </location>
</feature>
<dbReference type="Proteomes" id="UP001175228">
    <property type="component" value="Unassembled WGS sequence"/>
</dbReference>
<evidence type="ECO:0000313" key="2">
    <source>
        <dbReference type="EMBL" id="KAK0506427.1"/>
    </source>
</evidence>
<evidence type="ECO:0000256" key="1">
    <source>
        <dbReference type="SAM" id="MobiDB-lite"/>
    </source>
</evidence>
<dbReference type="EMBL" id="JAUEPU010000001">
    <property type="protein sequence ID" value="KAK0506427.1"/>
    <property type="molecule type" value="Genomic_DNA"/>
</dbReference>
<feature type="region of interest" description="Disordered" evidence="1">
    <location>
        <begin position="1"/>
        <end position="54"/>
    </location>
</feature>
<gene>
    <name evidence="2" type="ORF">EDD18DRAFT_1304894</name>
</gene>
<name>A0AA39UWQ8_9AGAR</name>
<comment type="caution">
    <text evidence="2">The sequence shown here is derived from an EMBL/GenBank/DDBJ whole genome shotgun (WGS) entry which is preliminary data.</text>
</comment>
<protein>
    <recommendedName>
        <fullName evidence="4">Histone deacetylase complex subunit SAP30 Sin3 binding domain-containing protein</fullName>
    </recommendedName>
</protein>
<sequence length="197" mass="22318">MSATSQPSVVRRPQARKKVNDDASYFGPPGASSLKRQAVERVDGEPRMKRKRVEPVVRDPLDTESRISFVEFDKMPMAVIHRYLTHFDIIPPIYPSPLRADDPSPPVALTLPPHQPSRPDPKELPNRRRSSRLLEEDDIPRRVPILADVDELHSVLAGIAEKHFRETLSITGREEVDTLASFMCAVEKRKGGKATRW</sequence>
<proteinExistence type="predicted"/>
<feature type="compositionally biased region" description="Basic and acidic residues" evidence="1">
    <location>
        <begin position="117"/>
        <end position="126"/>
    </location>
</feature>
<evidence type="ECO:0000313" key="3">
    <source>
        <dbReference type="Proteomes" id="UP001175228"/>
    </source>
</evidence>
<organism evidence="2 3">
    <name type="scientific">Armillaria luteobubalina</name>
    <dbReference type="NCBI Taxonomy" id="153913"/>
    <lineage>
        <taxon>Eukaryota</taxon>
        <taxon>Fungi</taxon>
        <taxon>Dikarya</taxon>
        <taxon>Basidiomycota</taxon>
        <taxon>Agaricomycotina</taxon>
        <taxon>Agaricomycetes</taxon>
        <taxon>Agaricomycetidae</taxon>
        <taxon>Agaricales</taxon>
        <taxon>Marasmiineae</taxon>
        <taxon>Physalacriaceae</taxon>
        <taxon>Armillaria</taxon>
    </lineage>
</organism>